<organism evidence="2 3">
    <name type="scientific">Aldrovandia affinis</name>
    <dbReference type="NCBI Taxonomy" id="143900"/>
    <lineage>
        <taxon>Eukaryota</taxon>
        <taxon>Metazoa</taxon>
        <taxon>Chordata</taxon>
        <taxon>Craniata</taxon>
        <taxon>Vertebrata</taxon>
        <taxon>Euteleostomi</taxon>
        <taxon>Actinopterygii</taxon>
        <taxon>Neopterygii</taxon>
        <taxon>Teleostei</taxon>
        <taxon>Notacanthiformes</taxon>
        <taxon>Halosauridae</taxon>
        <taxon>Aldrovandia</taxon>
    </lineage>
</organism>
<accession>A0AAD7VXP2</accession>
<reference evidence="2" key="1">
    <citation type="journal article" date="2023" name="Science">
        <title>Genome structures resolve the early diversification of teleost fishes.</title>
        <authorList>
            <person name="Parey E."/>
            <person name="Louis A."/>
            <person name="Montfort J."/>
            <person name="Bouchez O."/>
            <person name="Roques C."/>
            <person name="Iampietro C."/>
            <person name="Lluch J."/>
            <person name="Castinel A."/>
            <person name="Donnadieu C."/>
            <person name="Desvignes T."/>
            <person name="Floi Bucao C."/>
            <person name="Jouanno E."/>
            <person name="Wen M."/>
            <person name="Mejri S."/>
            <person name="Dirks R."/>
            <person name="Jansen H."/>
            <person name="Henkel C."/>
            <person name="Chen W.J."/>
            <person name="Zahm M."/>
            <person name="Cabau C."/>
            <person name="Klopp C."/>
            <person name="Thompson A.W."/>
            <person name="Robinson-Rechavi M."/>
            <person name="Braasch I."/>
            <person name="Lecointre G."/>
            <person name="Bobe J."/>
            <person name="Postlethwait J.H."/>
            <person name="Berthelot C."/>
            <person name="Roest Crollius H."/>
            <person name="Guiguen Y."/>
        </authorList>
    </citation>
    <scope>NUCLEOTIDE SEQUENCE</scope>
    <source>
        <strain evidence="2">NC1722</strain>
    </source>
</reference>
<evidence type="ECO:0000313" key="3">
    <source>
        <dbReference type="Proteomes" id="UP001221898"/>
    </source>
</evidence>
<feature type="region of interest" description="Disordered" evidence="1">
    <location>
        <begin position="1"/>
        <end position="40"/>
    </location>
</feature>
<proteinExistence type="predicted"/>
<comment type="caution">
    <text evidence="2">The sequence shown here is derived from an EMBL/GenBank/DDBJ whole genome shotgun (WGS) entry which is preliminary data.</text>
</comment>
<keyword evidence="3" id="KW-1185">Reference proteome</keyword>
<evidence type="ECO:0000313" key="2">
    <source>
        <dbReference type="EMBL" id="KAJ8352981.1"/>
    </source>
</evidence>
<gene>
    <name evidence="2" type="ORF">AAFF_G00124800</name>
</gene>
<protein>
    <submittedName>
        <fullName evidence="2">Uncharacterized protein</fullName>
    </submittedName>
</protein>
<feature type="compositionally biased region" description="Polar residues" evidence="1">
    <location>
        <begin position="10"/>
        <end position="33"/>
    </location>
</feature>
<sequence length="113" mass="11940">MGEELPAARENTSPSALGTEHNNATRAMSTRTDSPPLPAVQMFSPPTALALLLCGLDVLEGNTKCTTLSVVLCLCPIGAGSQRRSTLLSAPPSTHKTLRWNQSAFSVQEGKPH</sequence>
<dbReference type="Proteomes" id="UP001221898">
    <property type="component" value="Unassembled WGS sequence"/>
</dbReference>
<name>A0AAD7VXP2_9TELE</name>
<dbReference type="AlphaFoldDB" id="A0AAD7VXP2"/>
<evidence type="ECO:0000256" key="1">
    <source>
        <dbReference type="SAM" id="MobiDB-lite"/>
    </source>
</evidence>
<dbReference type="EMBL" id="JAINUG010001877">
    <property type="protein sequence ID" value="KAJ8352981.1"/>
    <property type="molecule type" value="Genomic_DNA"/>
</dbReference>